<dbReference type="Pfam" id="PF13561">
    <property type="entry name" value="adh_short_C2"/>
    <property type="match status" value="1"/>
</dbReference>
<comment type="similarity">
    <text evidence="1">Belongs to the short-chain dehydrogenases/reductases (SDR) family.</text>
</comment>
<dbReference type="GO" id="GO:0016491">
    <property type="term" value="F:oxidoreductase activity"/>
    <property type="evidence" value="ECO:0007669"/>
    <property type="project" value="UniProtKB-KW"/>
</dbReference>
<dbReference type="PRINTS" id="PR00081">
    <property type="entry name" value="GDHRDH"/>
</dbReference>
<dbReference type="SUPFAM" id="SSF51735">
    <property type="entry name" value="NAD(P)-binding Rossmann-fold domains"/>
    <property type="match status" value="1"/>
</dbReference>
<dbReference type="FunFam" id="3.40.50.720:FF:000084">
    <property type="entry name" value="Short-chain dehydrogenase reductase"/>
    <property type="match status" value="1"/>
</dbReference>
<evidence type="ECO:0000313" key="3">
    <source>
        <dbReference type="EMBL" id="AKS40665.1"/>
    </source>
</evidence>
<keyword evidence="2" id="KW-0560">Oxidoreductase</keyword>
<gene>
    <name evidence="3" type="ORF">WM2015_278</name>
</gene>
<evidence type="ECO:0000256" key="2">
    <source>
        <dbReference type="ARBA" id="ARBA00023002"/>
    </source>
</evidence>
<protein>
    <submittedName>
        <fullName evidence="3">Short-chain dehydrogenase</fullName>
    </submittedName>
</protein>
<dbReference type="AlphaFoldDB" id="A0A0K0XSM7"/>
<dbReference type="STRING" id="1579979.WM2015_278"/>
<dbReference type="PANTHER" id="PTHR24321">
    <property type="entry name" value="DEHYDROGENASES, SHORT CHAIN"/>
    <property type="match status" value="1"/>
</dbReference>
<dbReference type="InterPro" id="IPR036291">
    <property type="entry name" value="NAD(P)-bd_dom_sf"/>
</dbReference>
<sequence length="272" mass="28604">MSERMKGKIALVTGAARGIGEAIARAFVDEGARVVLTDIDDAAGQAAAERLGSAARYQRLDVREADDWDEAIEGVLTNEGRLDVLVNNAGITGFEQGMVAHDPEHAELADWRAVHATNLDGVFLGCRAAIRAMRPSGQGSIINIASRSGQVGIPGAAAYASSKAAVRNHSKTVALYCAEQGLAIRCNAIFPAAILTPMWEPMLGDGPEREARMAEFVADCPLRRFGRPEEVAALAVMLASDEASYMTGAELIIDGGMLAGTATPSVDLGPKE</sequence>
<evidence type="ECO:0000313" key="4">
    <source>
        <dbReference type="Proteomes" id="UP000066624"/>
    </source>
</evidence>
<keyword evidence="4" id="KW-1185">Reference proteome</keyword>
<accession>A0A0K0XSM7</accession>
<dbReference type="Proteomes" id="UP000066624">
    <property type="component" value="Chromosome"/>
</dbReference>
<dbReference type="Gene3D" id="3.40.50.720">
    <property type="entry name" value="NAD(P)-binding Rossmann-like Domain"/>
    <property type="match status" value="1"/>
</dbReference>
<organism evidence="3 4">
    <name type="scientific">Wenzhouxiangella marina</name>
    <dbReference type="NCBI Taxonomy" id="1579979"/>
    <lineage>
        <taxon>Bacteria</taxon>
        <taxon>Pseudomonadati</taxon>
        <taxon>Pseudomonadota</taxon>
        <taxon>Gammaproteobacteria</taxon>
        <taxon>Chromatiales</taxon>
        <taxon>Wenzhouxiangellaceae</taxon>
        <taxon>Wenzhouxiangella</taxon>
    </lineage>
</organism>
<dbReference type="NCBIfam" id="NF005559">
    <property type="entry name" value="PRK07231.1"/>
    <property type="match status" value="1"/>
</dbReference>
<name>A0A0K0XSM7_9GAMM</name>
<dbReference type="PANTHER" id="PTHR24321:SF15">
    <property type="entry name" value="OXIDOREDUCTASE UCPA"/>
    <property type="match status" value="1"/>
</dbReference>
<evidence type="ECO:0000256" key="1">
    <source>
        <dbReference type="ARBA" id="ARBA00006484"/>
    </source>
</evidence>
<dbReference type="KEGG" id="wma:WM2015_278"/>
<dbReference type="InterPro" id="IPR002347">
    <property type="entry name" value="SDR_fam"/>
</dbReference>
<dbReference type="PRINTS" id="PR00080">
    <property type="entry name" value="SDRFAMILY"/>
</dbReference>
<dbReference type="PATRIC" id="fig|1579979.3.peg.283"/>
<reference evidence="3 4" key="1">
    <citation type="submission" date="2015-07" db="EMBL/GenBank/DDBJ databases">
        <authorList>
            <person name="Noorani M."/>
        </authorList>
    </citation>
    <scope>NUCLEOTIDE SEQUENCE [LARGE SCALE GENOMIC DNA]</scope>
    <source>
        <strain evidence="3 4">KCTC 42284</strain>
    </source>
</reference>
<dbReference type="EMBL" id="CP012154">
    <property type="protein sequence ID" value="AKS40665.1"/>
    <property type="molecule type" value="Genomic_DNA"/>
</dbReference>
<proteinExistence type="inferred from homology"/>